<keyword evidence="1 3" id="KW-0396">Initiation factor</keyword>
<dbReference type="GO" id="GO:0005737">
    <property type="term" value="C:cytoplasm"/>
    <property type="evidence" value="ECO:0007669"/>
    <property type="project" value="UniProtKB-SubCell"/>
</dbReference>
<dbReference type="GO" id="GO:0042256">
    <property type="term" value="P:cytosolic ribosome assembly"/>
    <property type="evidence" value="ECO:0007669"/>
    <property type="project" value="UniProtKB-UniRule"/>
</dbReference>
<organism evidence="4 5">
    <name type="scientific">Echinococcus granulosus</name>
    <name type="common">Hydatid tapeworm</name>
    <dbReference type="NCBI Taxonomy" id="6210"/>
    <lineage>
        <taxon>Eukaryota</taxon>
        <taxon>Metazoa</taxon>
        <taxon>Spiralia</taxon>
        <taxon>Lophotrochozoa</taxon>
        <taxon>Platyhelminthes</taxon>
        <taxon>Cestoda</taxon>
        <taxon>Eucestoda</taxon>
        <taxon>Cyclophyllidea</taxon>
        <taxon>Taeniidae</taxon>
        <taxon>Echinococcus</taxon>
        <taxon>Echinococcus granulosus group</taxon>
    </lineage>
</organism>
<sequence length="260" mass="27961">MLRMGESATNPKSWIGNDVYLRRLPQSPFVAPGATGNKHGLLIPHTATDQELAHLHNSLPDNVRCVRIEERLSALGNTVVCNDYVALIHPDLDKETEELISDVLNVEVFRSVVAGEALVGTYTCLTNHGGLVHPQTSVEELDQLSSLLQLPLAAGSVNRGSALIGSGLVANDWIAFCGLETTNQNRFPVPKVQMDGCILDAVVFAEWSSNIALTSKKEVGCDTTKATCGRASAEMGCPLVHVIFPAPLSLSVSGRNRRHC</sequence>
<dbReference type="OrthoDB" id="4155914at2759"/>
<name>W6UTA3_ECHGR</name>
<protein>
    <recommendedName>
        <fullName evidence="3">Eukaryotic translation initiation factor 6</fullName>
        <shortName evidence="3">eIF-6</shortName>
    </recommendedName>
</protein>
<dbReference type="NCBIfam" id="TIGR00323">
    <property type="entry name" value="eIF-6"/>
    <property type="match status" value="1"/>
</dbReference>
<dbReference type="GO" id="GO:0043023">
    <property type="term" value="F:ribosomal large subunit binding"/>
    <property type="evidence" value="ECO:0007669"/>
    <property type="project" value="UniProtKB-UniRule"/>
</dbReference>
<keyword evidence="3" id="KW-0963">Cytoplasm</keyword>
<dbReference type="AlphaFoldDB" id="W6UTA3"/>
<keyword evidence="3" id="KW-0690">Ribosome biogenesis</keyword>
<dbReference type="Gene3D" id="3.75.10.10">
    <property type="entry name" value="L-arginine/glycine Amidinotransferase, Chain A"/>
    <property type="match status" value="1"/>
</dbReference>
<keyword evidence="5" id="KW-1185">Reference proteome</keyword>
<dbReference type="GO" id="GO:0005730">
    <property type="term" value="C:nucleolus"/>
    <property type="evidence" value="ECO:0007669"/>
    <property type="project" value="UniProtKB-SubCell"/>
</dbReference>
<comment type="caution">
    <text evidence="4">The sequence shown here is derived from an EMBL/GenBank/DDBJ whole genome shotgun (WGS) entry which is preliminary data.</text>
</comment>
<keyword evidence="2 3" id="KW-0648">Protein biosynthesis</keyword>
<dbReference type="GO" id="GO:0003743">
    <property type="term" value="F:translation initiation factor activity"/>
    <property type="evidence" value="ECO:0007669"/>
    <property type="project" value="UniProtKB-UniRule"/>
</dbReference>
<proteinExistence type="inferred from homology"/>
<comment type="subcellular location">
    <subcellularLocation>
        <location evidence="3">Cytoplasm</location>
    </subcellularLocation>
    <subcellularLocation>
        <location evidence="3">Nucleus</location>
        <location evidence="3">Nucleolus</location>
    </subcellularLocation>
    <text evidence="3">Shuttles between cytoplasm and nucleus/nucleolus.</text>
</comment>
<comment type="similarity">
    <text evidence="3">Belongs to the eIF-6 family.</text>
</comment>
<evidence type="ECO:0000313" key="5">
    <source>
        <dbReference type="Proteomes" id="UP000019149"/>
    </source>
</evidence>
<evidence type="ECO:0000256" key="2">
    <source>
        <dbReference type="ARBA" id="ARBA00022917"/>
    </source>
</evidence>
<dbReference type="PANTHER" id="PTHR10784">
    <property type="entry name" value="TRANSLATION INITIATION FACTOR 6"/>
    <property type="match status" value="1"/>
</dbReference>
<evidence type="ECO:0000256" key="3">
    <source>
        <dbReference type="HAMAP-Rule" id="MF_03132"/>
    </source>
</evidence>
<evidence type="ECO:0000256" key="1">
    <source>
        <dbReference type="ARBA" id="ARBA00022540"/>
    </source>
</evidence>
<accession>W6UTA3</accession>
<gene>
    <name evidence="3" type="primary">EIF6</name>
    <name evidence="4" type="ORF">EGR_01054</name>
</gene>
<dbReference type="HAMAP" id="MF_00032">
    <property type="entry name" value="eIF_6"/>
    <property type="match status" value="1"/>
</dbReference>
<dbReference type="InterPro" id="IPR002769">
    <property type="entry name" value="eIF6"/>
</dbReference>
<keyword evidence="3" id="KW-0539">Nucleus</keyword>
<dbReference type="SUPFAM" id="SSF55909">
    <property type="entry name" value="Pentein"/>
    <property type="match status" value="1"/>
</dbReference>
<comment type="function">
    <text evidence="3">Binds to the 60S ribosomal subunit and prevents its association with the 40S ribosomal subunit to form the 80S initiation complex in the cytoplasm. May also be involved in ribosome biogenesis.</text>
</comment>
<dbReference type="EMBL" id="APAU02000004">
    <property type="protein sequence ID" value="EUB63926.1"/>
    <property type="molecule type" value="Genomic_DNA"/>
</dbReference>
<dbReference type="SMART" id="SM00654">
    <property type="entry name" value="eIF6"/>
    <property type="match status" value="1"/>
</dbReference>
<dbReference type="STRING" id="6210.W6UTA3"/>
<comment type="subunit">
    <text evidence="3">Monomer. Associates with the 60S ribosomal subunit.</text>
</comment>
<evidence type="ECO:0000313" key="4">
    <source>
        <dbReference type="EMBL" id="EUB63926.1"/>
    </source>
</evidence>
<reference evidence="4 5" key="1">
    <citation type="journal article" date="2013" name="Nat. Genet.">
        <title>The genome of the hydatid tapeworm Echinococcus granulosus.</title>
        <authorList>
            <person name="Zheng H."/>
            <person name="Zhang W."/>
            <person name="Zhang L."/>
            <person name="Zhang Z."/>
            <person name="Li J."/>
            <person name="Lu G."/>
            <person name="Zhu Y."/>
            <person name="Wang Y."/>
            <person name="Huang Y."/>
            <person name="Liu J."/>
            <person name="Kang H."/>
            <person name="Chen J."/>
            <person name="Wang L."/>
            <person name="Chen A."/>
            <person name="Yu S."/>
            <person name="Gao Z."/>
            <person name="Jin L."/>
            <person name="Gu W."/>
            <person name="Wang Z."/>
            <person name="Zhao L."/>
            <person name="Shi B."/>
            <person name="Wen H."/>
            <person name="Lin R."/>
            <person name="Jones M.K."/>
            <person name="Brejova B."/>
            <person name="Vinar T."/>
            <person name="Zhao G."/>
            <person name="McManus D.P."/>
            <person name="Chen Z."/>
            <person name="Zhou Y."/>
            <person name="Wang S."/>
        </authorList>
    </citation>
    <scope>NUCLEOTIDE SEQUENCE [LARGE SCALE GENOMIC DNA]</scope>
</reference>
<dbReference type="Proteomes" id="UP000019149">
    <property type="component" value="Unassembled WGS sequence"/>
</dbReference>
<dbReference type="Pfam" id="PF01912">
    <property type="entry name" value="eIF-6"/>
    <property type="match status" value="1"/>
</dbReference>
<dbReference type="GO" id="GO:0042273">
    <property type="term" value="P:ribosomal large subunit biogenesis"/>
    <property type="evidence" value="ECO:0007669"/>
    <property type="project" value="UniProtKB-UniRule"/>
</dbReference>